<name>A0A1I1YLH0_9BACL</name>
<evidence type="ECO:0000259" key="3">
    <source>
        <dbReference type="Pfam" id="PF01156"/>
    </source>
</evidence>
<proteinExistence type="predicted"/>
<dbReference type="Proteomes" id="UP000183410">
    <property type="component" value="Unassembled WGS sequence"/>
</dbReference>
<keyword evidence="2" id="KW-0326">Glycosidase</keyword>
<organism evidence="4 5">
    <name type="scientific">Paenibacillus algorifonticola</name>
    <dbReference type="NCBI Taxonomy" id="684063"/>
    <lineage>
        <taxon>Bacteria</taxon>
        <taxon>Bacillati</taxon>
        <taxon>Bacillota</taxon>
        <taxon>Bacilli</taxon>
        <taxon>Bacillales</taxon>
        <taxon>Paenibacillaceae</taxon>
        <taxon>Paenibacillus</taxon>
    </lineage>
</organism>
<dbReference type="GO" id="GO:0005829">
    <property type="term" value="C:cytosol"/>
    <property type="evidence" value="ECO:0007669"/>
    <property type="project" value="TreeGrafter"/>
</dbReference>
<dbReference type="RefSeq" id="WP_046233196.1">
    <property type="nucleotide sequence ID" value="NZ_FONN01000001.1"/>
</dbReference>
<dbReference type="InterPro" id="IPR023186">
    <property type="entry name" value="IUNH"/>
</dbReference>
<dbReference type="OrthoDB" id="9797882at2"/>
<keyword evidence="5" id="KW-1185">Reference proteome</keyword>
<evidence type="ECO:0000256" key="2">
    <source>
        <dbReference type="ARBA" id="ARBA00023295"/>
    </source>
</evidence>
<dbReference type="Gene3D" id="3.90.245.10">
    <property type="entry name" value="Ribonucleoside hydrolase-like"/>
    <property type="match status" value="1"/>
</dbReference>
<dbReference type="InterPro" id="IPR036452">
    <property type="entry name" value="Ribo_hydro-like"/>
</dbReference>
<reference evidence="5" key="1">
    <citation type="submission" date="2016-10" db="EMBL/GenBank/DDBJ databases">
        <authorList>
            <person name="Varghese N."/>
            <person name="Submissions S."/>
        </authorList>
    </citation>
    <scope>NUCLEOTIDE SEQUENCE [LARGE SCALE GENOMIC DNA]</scope>
    <source>
        <strain evidence="5">CGMCC 1.10223</strain>
    </source>
</reference>
<keyword evidence="1" id="KW-0378">Hydrolase</keyword>
<dbReference type="Pfam" id="PF01156">
    <property type="entry name" value="IU_nuc_hydro"/>
    <property type="match status" value="1"/>
</dbReference>
<dbReference type="GO" id="GO:0006152">
    <property type="term" value="P:purine nucleoside catabolic process"/>
    <property type="evidence" value="ECO:0007669"/>
    <property type="project" value="TreeGrafter"/>
</dbReference>
<dbReference type="InterPro" id="IPR015910">
    <property type="entry name" value="I/U_nuclsd_hydro_CS"/>
</dbReference>
<evidence type="ECO:0000313" key="4">
    <source>
        <dbReference type="EMBL" id="SFE19888.1"/>
    </source>
</evidence>
<dbReference type="GO" id="GO:0008477">
    <property type="term" value="F:purine nucleosidase activity"/>
    <property type="evidence" value="ECO:0007669"/>
    <property type="project" value="TreeGrafter"/>
</dbReference>
<dbReference type="PANTHER" id="PTHR12304">
    <property type="entry name" value="INOSINE-URIDINE PREFERRING NUCLEOSIDE HYDROLASE"/>
    <property type="match status" value="1"/>
</dbReference>
<dbReference type="InterPro" id="IPR001910">
    <property type="entry name" value="Inosine/uridine_hydrolase_dom"/>
</dbReference>
<dbReference type="PANTHER" id="PTHR12304:SF4">
    <property type="entry name" value="URIDINE NUCLEOSIDASE"/>
    <property type="match status" value="1"/>
</dbReference>
<dbReference type="GO" id="GO:0045437">
    <property type="term" value="F:uridine nucleosidase activity"/>
    <property type="evidence" value="ECO:0007669"/>
    <property type="project" value="UniProtKB-ARBA"/>
</dbReference>
<feature type="domain" description="Inosine/uridine-preferring nucleoside hydrolase" evidence="3">
    <location>
        <begin position="7"/>
        <end position="308"/>
    </location>
</feature>
<dbReference type="CDD" id="cd02650">
    <property type="entry name" value="nuc_hydro_CaPnhB"/>
    <property type="match status" value="1"/>
</dbReference>
<dbReference type="PROSITE" id="PS01247">
    <property type="entry name" value="IUNH"/>
    <property type="match status" value="1"/>
</dbReference>
<evidence type="ECO:0000313" key="5">
    <source>
        <dbReference type="Proteomes" id="UP000183410"/>
    </source>
</evidence>
<protein>
    <submittedName>
        <fullName evidence="4">Purine nucleosidase</fullName>
    </submittedName>
</protein>
<accession>A0A1I1YLH0</accession>
<dbReference type="EMBL" id="FONN01000001">
    <property type="protein sequence ID" value="SFE19888.1"/>
    <property type="molecule type" value="Genomic_DNA"/>
</dbReference>
<dbReference type="SUPFAM" id="SSF53590">
    <property type="entry name" value="Nucleoside hydrolase"/>
    <property type="match status" value="1"/>
</dbReference>
<gene>
    <name evidence="4" type="ORF">SAMN04487969_101599</name>
</gene>
<sequence length="319" mass="34369">MSDRKRILLDVDTGVDDAIAILYALLSPEMKVEGITTGYGNTTVEQATDNTLRVVQLANCGYEVPVAAGAEAPSVRPSRGTDAHIHGHNGIGDAVLPPSAQLPLKENAVEFIIRKAAENPGELTLVTTGRMTNLALALKKAPELARQLKQVVTMGGTLFAPGNVTPVAEANLYADPEAAAAVFASDVPLTIVGLDVTVPTRLTGADLEKLARYAPQHKQAIIRFLKESLGVYFEFYRKTNYFIEECPMHDALAVLVALNPSLVTTQKFNAVVDCSSGLTAGMIVTDRRPRPSMGRSVEFCVEVDSARAIRQMMSVFWSE</sequence>
<dbReference type="AlphaFoldDB" id="A0A1I1YLH0"/>
<evidence type="ECO:0000256" key="1">
    <source>
        <dbReference type="ARBA" id="ARBA00022801"/>
    </source>
</evidence>